<comment type="caution">
    <text evidence="2">The sequence shown here is derived from an EMBL/GenBank/DDBJ whole genome shotgun (WGS) entry which is preliminary data.</text>
</comment>
<evidence type="ECO:0000256" key="1">
    <source>
        <dbReference type="SAM" id="MobiDB-lite"/>
    </source>
</evidence>
<dbReference type="PATRIC" id="fig|1299326.3.peg.4180"/>
<feature type="compositionally biased region" description="Low complexity" evidence="1">
    <location>
        <begin position="24"/>
        <end position="40"/>
    </location>
</feature>
<reference evidence="2 3" key="1">
    <citation type="submission" date="2013-12" db="EMBL/GenBank/DDBJ databases">
        <authorList>
            <person name="Brown-Elliot B."/>
            <person name="Wallace R."/>
            <person name="Lenaerts A."/>
            <person name="Ordway D."/>
            <person name="DeGroote M.A."/>
            <person name="Parker T."/>
            <person name="Sizemore C."/>
            <person name="Tallon L.J."/>
            <person name="Sadzewicz L.K."/>
            <person name="Sengamalay N."/>
            <person name="Fraser C.M."/>
            <person name="Hine E."/>
            <person name="Shefchek K.A."/>
            <person name="Das S.P."/>
            <person name="Tettelin H."/>
        </authorList>
    </citation>
    <scope>NUCLEOTIDE SEQUENCE [LARGE SCALE GENOMIC DNA]</scope>
    <source>
        <strain evidence="2 3">662</strain>
    </source>
</reference>
<sequence length="48" mass="4919">MLSNIVLFANPPGTRDLLGRNGRRPAPCADDCRDAPAAAPSAERGAVG</sequence>
<name>X7ZD06_MYCKA</name>
<evidence type="ECO:0000313" key="2">
    <source>
        <dbReference type="EMBL" id="EUA16480.1"/>
    </source>
</evidence>
<dbReference type="AlphaFoldDB" id="X7ZD06"/>
<feature type="region of interest" description="Disordered" evidence="1">
    <location>
        <begin position="12"/>
        <end position="48"/>
    </location>
</feature>
<gene>
    <name evidence="2" type="ORF">I545_4346</name>
</gene>
<dbReference type="EMBL" id="JAOA01000006">
    <property type="protein sequence ID" value="EUA16480.1"/>
    <property type="molecule type" value="Genomic_DNA"/>
</dbReference>
<evidence type="ECO:0000313" key="3">
    <source>
        <dbReference type="Proteomes" id="UP000020561"/>
    </source>
</evidence>
<accession>X7ZD06</accession>
<dbReference type="Proteomes" id="UP000020561">
    <property type="component" value="Unassembled WGS sequence"/>
</dbReference>
<protein>
    <submittedName>
        <fullName evidence="2">Uncharacterized protein</fullName>
    </submittedName>
</protein>
<organism evidence="2 3">
    <name type="scientific">Mycobacterium kansasii 662</name>
    <dbReference type="NCBI Taxonomy" id="1299326"/>
    <lineage>
        <taxon>Bacteria</taxon>
        <taxon>Bacillati</taxon>
        <taxon>Actinomycetota</taxon>
        <taxon>Actinomycetes</taxon>
        <taxon>Mycobacteriales</taxon>
        <taxon>Mycobacteriaceae</taxon>
        <taxon>Mycobacterium</taxon>
    </lineage>
</organism>
<proteinExistence type="predicted"/>